<feature type="region of interest" description="Disordered" evidence="1">
    <location>
        <begin position="1"/>
        <end position="35"/>
    </location>
</feature>
<feature type="compositionally biased region" description="Basic and acidic residues" evidence="1">
    <location>
        <begin position="181"/>
        <end position="198"/>
    </location>
</feature>
<sequence>MGSRALSAPELSRVSDKTTTPQKPHSPLSEVYSPVKEELKNASVSFANGASQEKKKSGALLAAPTLSAGAMLGGGNSGTSTTRNSSSARRALARKPRGLGARRLDGDVIMTQDPPPRSATPPTPPPANSRLAALNAEINAPSPPPTNVPTAPSPVITNRQSNREPIAINQQQEQSSITARFADKKGFGSDAFFDREDSPPSNNDGRPSASRFAGQSGIGSDAFFDDQKSGVDVTTQLKGVLSSTLDRFVR</sequence>
<gene>
    <name evidence="2" type="ORF">ALAG00032_LOCUS696</name>
</gene>
<feature type="compositionally biased region" description="Low complexity" evidence="1">
    <location>
        <begin position="78"/>
        <end position="90"/>
    </location>
</feature>
<accession>A0A7S3JNG7</accession>
<evidence type="ECO:0000313" key="2">
    <source>
        <dbReference type="EMBL" id="CAE0359967.1"/>
    </source>
</evidence>
<name>A0A7S3JNG7_9STRA</name>
<reference evidence="2" key="1">
    <citation type="submission" date="2021-01" db="EMBL/GenBank/DDBJ databases">
        <authorList>
            <person name="Corre E."/>
            <person name="Pelletier E."/>
            <person name="Niang G."/>
            <person name="Scheremetjew M."/>
            <person name="Finn R."/>
            <person name="Kale V."/>
            <person name="Holt S."/>
            <person name="Cochrane G."/>
            <person name="Meng A."/>
            <person name="Brown T."/>
            <person name="Cohen L."/>
        </authorList>
    </citation>
    <scope>NUCLEOTIDE SEQUENCE</scope>
    <source>
        <strain evidence="2">CCMP1510</strain>
    </source>
</reference>
<feature type="region of interest" description="Disordered" evidence="1">
    <location>
        <begin position="68"/>
        <end position="226"/>
    </location>
</feature>
<proteinExistence type="predicted"/>
<feature type="compositionally biased region" description="Polar residues" evidence="1">
    <location>
        <begin position="168"/>
        <end position="178"/>
    </location>
</feature>
<dbReference type="AlphaFoldDB" id="A0A7S3JNG7"/>
<evidence type="ECO:0000256" key="1">
    <source>
        <dbReference type="SAM" id="MobiDB-lite"/>
    </source>
</evidence>
<feature type="compositionally biased region" description="Pro residues" evidence="1">
    <location>
        <begin position="113"/>
        <end position="127"/>
    </location>
</feature>
<dbReference type="EMBL" id="HBIJ01000941">
    <property type="protein sequence ID" value="CAE0359967.1"/>
    <property type="molecule type" value="Transcribed_RNA"/>
</dbReference>
<organism evidence="2">
    <name type="scientific">Aureoumbra lagunensis</name>
    <dbReference type="NCBI Taxonomy" id="44058"/>
    <lineage>
        <taxon>Eukaryota</taxon>
        <taxon>Sar</taxon>
        <taxon>Stramenopiles</taxon>
        <taxon>Ochrophyta</taxon>
        <taxon>Pelagophyceae</taxon>
        <taxon>Pelagomonadales</taxon>
        <taxon>Aureoumbra</taxon>
    </lineage>
</organism>
<protein>
    <submittedName>
        <fullName evidence="2">Uncharacterized protein</fullName>
    </submittedName>
</protein>